<evidence type="ECO:0000256" key="2">
    <source>
        <dbReference type="SAM" id="Phobius"/>
    </source>
</evidence>
<reference evidence="3 4" key="1">
    <citation type="submission" date="2022-12" db="EMBL/GenBank/DDBJ databases">
        <title>Chromosome-scale assembly of the Ensete ventricosum genome.</title>
        <authorList>
            <person name="Dussert Y."/>
            <person name="Stocks J."/>
            <person name="Wendawek A."/>
            <person name="Woldeyes F."/>
            <person name="Nichols R.A."/>
            <person name="Borrell J.S."/>
        </authorList>
    </citation>
    <scope>NUCLEOTIDE SEQUENCE [LARGE SCALE GENOMIC DNA]</scope>
    <source>
        <strain evidence="4">cv. Maze</strain>
        <tissue evidence="3">Seeds</tissue>
    </source>
</reference>
<accession>A0AAV8PNT0</accession>
<dbReference type="PROSITE" id="PS51257">
    <property type="entry name" value="PROKAR_LIPOPROTEIN"/>
    <property type="match status" value="1"/>
</dbReference>
<feature type="region of interest" description="Disordered" evidence="1">
    <location>
        <begin position="229"/>
        <end position="253"/>
    </location>
</feature>
<protein>
    <submittedName>
        <fullName evidence="3">Uncharacterized protein</fullName>
    </submittedName>
</protein>
<sequence>MLAAAAKKKLGLVRRSVTCPSHAASACLFHPSRLLYKLYLAISCFLETVRRNGNPSGSARPPQRLCAVSTGLRHLSGVSVVSPPRGVSGDPLHEIFAYFIRDSWTFAFWIRMSHVQSLSSPNGGFLIRPDASHGRKFSSLSRAFYSNATYLYASPSIELCQHKVFPRFIHNARKSGRCAPVYASGRKGDSGSENEPFSWETLKKAVGGFTFRRELTVQDMLRQRAQERQFDGNGGDGISGGGGGGGGGSGGPENEGFAGQFDELLQVIMAVAVVVLLYVLMISGEELTRLVRDYIKYLFGVKPSVRLTRAMKKWRKFYRKIAWKGVVREDWLEREIVATPTWWHKPRWLTFAVKTYYERYGN</sequence>
<comment type="caution">
    <text evidence="3">The sequence shown here is derived from an EMBL/GenBank/DDBJ whole genome shotgun (WGS) entry which is preliminary data.</text>
</comment>
<dbReference type="GO" id="GO:0009507">
    <property type="term" value="C:chloroplast"/>
    <property type="evidence" value="ECO:0007669"/>
    <property type="project" value="TreeGrafter"/>
</dbReference>
<evidence type="ECO:0000313" key="3">
    <source>
        <dbReference type="EMBL" id="KAJ8458404.1"/>
    </source>
</evidence>
<feature type="compositionally biased region" description="Gly residues" evidence="1">
    <location>
        <begin position="232"/>
        <end position="253"/>
    </location>
</feature>
<gene>
    <name evidence="3" type="ORF">OPV22_031330</name>
</gene>
<feature type="transmembrane region" description="Helical" evidence="2">
    <location>
        <begin position="264"/>
        <end position="282"/>
    </location>
</feature>
<keyword evidence="4" id="KW-1185">Reference proteome</keyword>
<organism evidence="3 4">
    <name type="scientific">Ensete ventricosum</name>
    <name type="common">Abyssinian banana</name>
    <name type="synonym">Musa ensete</name>
    <dbReference type="NCBI Taxonomy" id="4639"/>
    <lineage>
        <taxon>Eukaryota</taxon>
        <taxon>Viridiplantae</taxon>
        <taxon>Streptophyta</taxon>
        <taxon>Embryophyta</taxon>
        <taxon>Tracheophyta</taxon>
        <taxon>Spermatophyta</taxon>
        <taxon>Magnoliopsida</taxon>
        <taxon>Liliopsida</taxon>
        <taxon>Zingiberales</taxon>
        <taxon>Musaceae</taxon>
        <taxon>Ensete</taxon>
    </lineage>
</organism>
<evidence type="ECO:0000256" key="1">
    <source>
        <dbReference type="SAM" id="MobiDB-lite"/>
    </source>
</evidence>
<evidence type="ECO:0000313" key="4">
    <source>
        <dbReference type="Proteomes" id="UP001222027"/>
    </source>
</evidence>
<keyword evidence="2" id="KW-1133">Transmembrane helix</keyword>
<dbReference type="AlphaFoldDB" id="A0AAV8PNT0"/>
<keyword evidence="2" id="KW-0812">Transmembrane</keyword>
<dbReference type="EMBL" id="JAQQAF010000009">
    <property type="protein sequence ID" value="KAJ8458404.1"/>
    <property type="molecule type" value="Genomic_DNA"/>
</dbReference>
<proteinExistence type="predicted"/>
<name>A0AAV8PNT0_ENSVE</name>
<dbReference type="PANTHER" id="PTHR35483:SF1">
    <property type="entry name" value="GLYCINE-RICH PROTEIN-RELATED"/>
    <property type="match status" value="1"/>
</dbReference>
<dbReference type="PANTHER" id="PTHR35483">
    <property type="entry name" value="NUCLEUSENVELOPE PROTEIN"/>
    <property type="match status" value="1"/>
</dbReference>
<dbReference type="Proteomes" id="UP001222027">
    <property type="component" value="Unassembled WGS sequence"/>
</dbReference>
<keyword evidence="2" id="KW-0472">Membrane</keyword>